<accession>A0A382I4B9</accession>
<proteinExistence type="predicted"/>
<name>A0A382I4B9_9ZZZZ</name>
<reference evidence="1" key="1">
    <citation type="submission" date="2018-05" db="EMBL/GenBank/DDBJ databases">
        <authorList>
            <person name="Lanie J.A."/>
            <person name="Ng W.-L."/>
            <person name="Kazmierczak K.M."/>
            <person name="Andrzejewski T.M."/>
            <person name="Davidsen T.M."/>
            <person name="Wayne K.J."/>
            <person name="Tettelin H."/>
            <person name="Glass J.I."/>
            <person name="Rusch D."/>
            <person name="Podicherti R."/>
            <person name="Tsui H.-C.T."/>
            <person name="Winkler M.E."/>
        </authorList>
    </citation>
    <scope>NUCLEOTIDE SEQUENCE</scope>
</reference>
<organism evidence="1">
    <name type="scientific">marine metagenome</name>
    <dbReference type="NCBI Taxonomy" id="408172"/>
    <lineage>
        <taxon>unclassified sequences</taxon>
        <taxon>metagenomes</taxon>
        <taxon>ecological metagenomes</taxon>
    </lineage>
</organism>
<dbReference type="AlphaFoldDB" id="A0A382I4B9"/>
<protein>
    <submittedName>
        <fullName evidence="1">Uncharacterized protein</fullName>
    </submittedName>
</protein>
<sequence length="30" mass="3375">MEKQLGLSLNPALATIFVIDKIQDLIKQSF</sequence>
<dbReference type="EMBL" id="UINC01064923">
    <property type="protein sequence ID" value="SVB94057.1"/>
    <property type="molecule type" value="Genomic_DNA"/>
</dbReference>
<evidence type="ECO:0000313" key="1">
    <source>
        <dbReference type="EMBL" id="SVB94057.1"/>
    </source>
</evidence>
<gene>
    <name evidence="1" type="ORF">METZ01_LOCUS246911</name>
</gene>